<dbReference type="Gene3D" id="1.10.3210.10">
    <property type="entry name" value="Hypothetical protein af1432"/>
    <property type="match status" value="1"/>
</dbReference>
<evidence type="ECO:0000313" key="2">
    <source>
        <dbReference type="Proteomes" id="UP000034536"/>
    </source>
</evidence>
<reference evidence="1 2" key="1">
    <citation type="journal article" date="2015" name="Nature">
        <title>rRNA introns, odd ribosomes, and small enigmatic genomes across a large radiation of phyla.</title>
        <authorList>
            <person name="Brown C.T."/>
            <person name="Hug L.A."/>
            <person name="Thomas B.C."/>
            <person name="Sharon I."/>
            <person name="Castelle C.J."/>
            <person name="Singh A."/>
            <person name="Wilkins M.J."/>
            <person name="Williams K.H."/>
            <person name="Banfield J.F."/>
        </authorList>
    </citation>
    <scope>NUCLEOTIDE SEQUENCE [LARGE SCALE GENOMIC DNA]</scope>
</reference>
<dbReference type="SUPFAM" id="SSF109604">
    <property type="entry name" value="HD-domain/PDEase-like"/>
    <property type="match status" value="1"/>
</dbReference>
<gene>
    <name evidence="1" type="ORF">UR89_C0004G0025</name>
</gene>
<evidence type="ECO:0000313" key="1">
    <source>
        <dbReference type="EMBL" id="KKP87236.1"/>
    </source>
</evidence>
<evidence type="ECO:0008006" key="3">
    <source>
        <dbReference type="Google" id="ProtNLM"/>
    </source>
</evidence>
<protein>
    <recommendedName>
        <fullName evidence="3">HD domain-containing protein</fullName>
    </recommendedName>
</protein>
<accession>A0A0G0DF40</accession>
<dbReference type="AlphaFoldDB" id="A0A0G0DF40"/>
<dbReference type="Proteomes" id="UP000034536">
    <property type="component" value="Unassembled WGS sequence"/>
</dbReference>
<name>A0A0G0DF40_9BACT</name>
<sequence length="300" mass="36181">MNYTDSISKFFSEYEKKKIVLMSYRTVNQWKKELLVFNDKYRLLTKKDVDYLAEIYVKLSIIKRWRNNPFLSDRRKDNVSSHSYMFAFVIKNLFDNLIFIKPNKVSLLLIKKALIHDIGEYRGELLTYAEKIQGKLLSDKYKSIIESKRAASLIKNIAFKDFLWVKKWIYIYGQYPIGSYWRNFFKLFDRLESEIHSVYFSDNNRSLNTIRKMFKLNKSVKNSEVINIYKNRLLSMCHDPYIKMRAGFLQDKNLKSIKEKINDATFYFVDFITKMQLNHFLLIKYNYENRSGCDFNHQKK</sequence>
<organism evidence="1 2">
    <name type="scientific">Candidatus Roizmanbacteria bacterium GW2011_GWA2_35_8</name>
    <dbReference type="NCBI Taxonomy" id="1618479"/>
    <lineage>
        <taxon>Bacteria</taxon>
        <taxon>Candidatus Roizmaniibacteriota</taxon>
    </lineage>
</organism>
<proteinExistence type="predicted"/>
<comment type="caution">
    <text evidence="1">The sequence shown here is derived from an EMBL/GenBank/DDBJ whole genome shotgun (WGS) entry which is preliminary data.</text>
</comment>
<dbReference type="EMBL" id="LBQX01000004">
    <property type="protein sequence ID" value="KKP87236.1"/>
    <property type="molecule type" value="Genomic_DNA"/>
</dbReference>